<gene>
    <name evidence="4" type="ORF">QCO44_00865</name>
</gene>
<evidence type="ECO:0000313" key="4">
    <source>
        <dbReference type="EMBL" id="MEX5284193.1"/>
    </source>
</evidence>
<dbReference type="RefSeq" id="WP_368845915.1">
    <property type="nucleotide sequence ID" value="NZ_CP194411.1"/>
</dbReference>
<name>A0ABV3X1X8_9FIRM</name>
<proteinExistence type="predicted"/>
<evidence type="ECO:0000256" key="1">
    <source>
        <dbReference type="ARBA" id="ARBA00023224"/>
    </source>
</evidence>
<evidence type="ECO:0000259" key="3">
    <source>
        <dbReference type="PROSITE" id="PS50111"/>
    </source>
</evidence>
<dbReference type="PROSITE" id="PS50111">
    <property type="entry name" value="CHEMOTAXIS_TRANSDUC_2"/>
    <property type="match status" value="1"/>
</dbReference>
<evidence type="ECO:0000313" key="5">
    <source>
        <dbReference type="Proteomes" id="UP001559623"/>
    </source>
</evidence>
<protein>
    <submittedName>
        <fullName evidence="4">Methyl-accepting chemotaxis protein</fullName>
    </submittedName>
</protein>
<dbReference type="SMART" id="SM00283">
    <property type="entry name" value="MA"/>
    <property type="match status" value="1"/>
</dbReference>
<sequence length="284" mass="30646">MALPENIQTNEQLIDAFKLVLPYLNPILPDDTRLVITSDKQYLDIAPAKHLQLKASIGDSVENVAVVQKAINERRPVSTDLDANAYGVPIKIISAPVTGPNGDIPIVFSSSYEISDTLNKIANGVNHIAEATENVYSSVEQVANSASELAKTGQESVSQASTLQERNAETIKVIDFINDIAQQTNLLGLNAAIEAARAGEQGRGFAVVAEEVRKLAEQSRTATEKIQETLSEMNKSVTEISKSIESTGAISEEQAASTEEITANLSRVRDIIADLQKFVDSVKK</sequence>
<dbReference type="PANTHER" id="PTHR32089">
    <property type="entry name" value="METHYL-ACCEPTING CHEMOTAXIS PROTEIN MCPB"/>
    <property type="match status" value="1"/>
</dbReference>
<organism evidence="4 5">
    <name type="scientific">Selenomonas sputigena</name>
    <dbReference type="NCBI Taxonomy" id="69823"/>
    <lineage>
        <taxon>Bacteria</taxon>
        <taxon>Bacillati</taxon>
        <taxon>Bacillota</taxon>
        <taxon>Negativicutes</taxon>
        <taxon>Selenomonadales</taxon>
        <taxon>Selenomonadaceae</taxon>
        <taxon>Selenomonas</taxon>
    </lineage>
</organism>
<dbReference type="InterPro" id="IPR004089">
    <property type="entry name" value="MCPsignal_dom"/>
</dbReference>
<dbReference type="SUPFAM" id="SSF58104">
    <property type="entry name" value="Methyl-accepting chemotaxis protein (MCP) signaling domain"/>
    <property type="match status" value="1"/>
</dbReference>
<accession>A0ABV3X1X8</accession>
<dbReference type="Pfam" id="PF00015">
    <property type="entry name" value="MCPsignal"/>
    <property type="match status" value="1"/>
</dbReference>
<dbReference type="EMBL" id="JARVLH010000001">
    <property type="protein sequence ID" value="MEX5284193.1"/>
    <property type="molecule type" value="Genomic_DNA"/>
</dbReference>
<reference evidence="4 5" key="1">
    <citation type="submission" date="2023-04" db="EMBL/GenBank/DDBJ databases">
        <title>Genome Sequence of Selenomonas sputigena ATCC 33150.</title>
        <authorList>
            <person name="Miller D.P."/>
            <person name="Anvari S."/>
            <person name="Polson S.W."/>
            <person name="Macdonald M."/>
            <person name="Mcdowell J.V."/>
        </authorList>
    </citation>
    <scope>NUCLEOTIDE SEQUENCE [LARGE SCALE GENOMIC DNA]</scope>
    <source>
        <strain evidence="4 5">ATCC 33150</strain>
    </source>
</reference>
<dbReference type="PANTHER" id="PTHR32089:SF112">
    <property type="entry name" value="LYSOZYME-LIKE PROTEIN-RELATED"/>
    <property type="match status" value="1"/>
</dbReference>
<keyword evidence="1 2" id="KW-0807">Transducer</keyword>
<comment type="caution">
    <text evidence="4">The sequence shown here is derived from an EMBL/GenBank/DDBJ whole genome shotgun (WGS) entry which is preliminary data.</text>
</comment>
<evidence type="ECO:0000256" key="2">
    <source>
        <dbReference type="PROSITE-ProRule" id="PRU00284"/>
    </source>
</evidence>
<keyword evidence="5" id="KW-1185">Reference proteome</keyword>
<feature type="domain" description="Methyl-accepting transducer" evidence="3">
    <location>
        <begin position="113"/>
        <end position="284"/>
    </location>
</feature>
<dbReference type="Proteomes" id="UP001559623">
    <property type="component" value="Unassembled WGS sequence"/>
</dbReference>
<dbReference type="Gene3D" id="1.10.287.950">
    <property type="entry name" value="Methyl-accepting chemotaxis protein"/>
    <property type="match status" value="1"/>
</dbReference>